<feature type="non-terminal residue" evidence="4">
    <location>
        <position position="1"/>
    </location>
</feature>
<dbReference type="PANTHER" id="PTHR10677:SF3">
    <property type="entry name" value="FI07626P-RELATED"/>
    <property type="match status" value="1"/>
</dbReference>
<dbReference type="STRING" id="331657.A0A4U0WAF4"/>
<dbReference type="PROSITE" id="PS50030">
    <property type="entry name" value="UBA"/>
    <property type="match status" value="1"/>
</dbReference>
<gene>
    <name evidence="4" type="ORF">B0A49_12913</name>
</gene>
<protein>
    <recommendedName>
        <fullName evidence="6">Deubiquitination-protection protein dph1</fullName>
    </recommendedName>
</protein>
<dbReference type="InterPro" id="IPR019956">
    <property type="entry name" value="Ubiquitin_dom"/>
</dbReference>
<dbReference type="PRINTS" id="PR00348">
    <property type="entry name" value="UBIQUITIN"/>
</dbReference>
<dbReference type="PANTHER" id="PTHR10677">
    <property type="entry name" value="UBIQUILIN"/>
    <property type="match status" value="1"/>
</dbReference>
<dbReference type="Pfam" id="PF00627">
    <property type="entry name" value="UBA"/>
    <property type="match status" value="1"/>
</dbReference>
<comment type="caution">
    <text evidence="4">The sequence shown here is derived from an EMBL/GenBank/DDBJ whole genome shotgun (WGS) entry which is preliminary data.</text>
</comment>
<feature type="region of interest" description="Disordered" evidence="1">
    <location>
        <begin position="45"/>
        <end position="67"/>
    </location>
</feature>
<evidence type="ECO:0000313" key="5">
    <source>
        <dbReference type="Proteomes" id="UP000308768"/>
    </source>
</evidence>
<dbReference type="SMART" id="SM00165">
    <property type="entry name" value="UBA"/>
    <property type="match status" value="1"/>
</dbReference>
<dbReference type="FunFam" id="1.10.8.10:FF:000024">
    <property type="entry name" value="Ubiquitin domain-containing protein DSK2"/>
    <property type="match status" value="1"/>
</dbReference>
<evidence type="ECO:0000313" key="4">
    <source>
        <dbReference type="EMBL" id="TKA58726.1"/>
    </source>
</evidence>
<dbReference type="PROSITE" id="PS50053">
    <property type="entry name" value="UBIQUITIN_2"/>
    <property type="match status" value="1"/>
</dbReference>
<sequence>LATPEYADLPPARQRLIYSGRVLKDAETLASYKIKDGHTVHLVKGAESNQRQVPANQGTGATAGAATSPAANVPTNIAAGTGNNNPLAALTGARYAGFHQLPGADMFGADGGMGAPPDPDHMLRMLDNPHFLSQFNEAMNNPAVIQMIRQNPMMRDNPMMMQMLDNPDFRRMMTDPQMLRMQLQMQRAMGGAGGGNAFPAPGVTDTTPEGQARGTGQTNPTGNAQQPPANPFATLGNPAARAGMAGAGNHLAGNPFAVLFNGNAGAGLGTTPAVTPPANASAGQTTQPTPAAQEEQNQANPFANIFGATAGRAPDGGTGNSFGEMMQRLMADPEALRNVAGMMGDMGGDAAPGGAQGLPWMGQTAPADNRPPEERYAEQLRQLNDMGFYDFERNVQALRRSGGSVQGAIEHLLSGL</sequence>
<dbReference type="Gene3D" id="1.10.8.10">
    <property type="entry name" value="DNA helicase RuvA subunit, C-terminal domain"/>
    <property type="match status" value="1"/>
</dbReference>
<feature type="compositionally biased region" description="Polar residues" evidence="1">
    <location>
        <begin position="47"/>
        <end position="57"/>
    </location>
</feature>
<dbReference type="EMBL" id="NAJN01002028">
    <property type="protein sequence ID" value="TKA58726.1"/>
    <property type="molecule type" value="Genomic_DNA"/>
</dbReference>
<evidence type="ECO:0000259" key="3">
    <source>
        <dbReference type="PROSITE" id="PS50053"/>
    </source>
</evidence>
<dbReference type="GO" id="GO:0031593">
    <property type="term" value="F:polyubiquitin modification-dependent protein binding"/>
    <property type="evidence" value="ECO:0007669"/>
    <property type="project" value="TreeGrafter"/>
</dbReference>
<feature type="compositionally biased region" description="Polar residues" evidence="1">
    <location>
        <begin position="281"/>
        <end position="295"/>
    </location>
</feature>
<dbReference type="SUPFAM" id="SSF54236">
    <property type="entry name" value="Ubiquitin-like"/>
    <property type="match status" value="1"/>
</dbReference>
<dbReference type="AlphaFoldDB" id="A0A4U0WAF4"/>
<evidence type="ECO:0008006" key="6">
    <source>
        <dbReference type="Google" id="ProtNLM"/>
    </source>
</evidence>
<evidence type="ECO:0000259" key="2">
    <source>
        <dbReference type="PROSITE" id="PS50030"/>
    </source>
</evidence>
<feature type="region of interest" description="Disordered" evidence="1">
    <location>
        <begin position="270"/>
        <end position="295"/>
    </location>
</feature>
<dbReference type="InterPro" id="IPR015940">
    <property type="entry name" value="UBA"/>
</dbReference>
<dbReference type="InterPro" id="IPR000626">
    <property type="entry name" value="Ubiquitin-like_dom"/>
</dbReference>
<dbReference type="InterPro" id="IPR009060">
    <property type="entry name" value="UBA-like_sf"/>
</dbReference>
<feature type="domain" description="UBA" evidence="2">
    <location>
        <begin position="371"/>
        <end position="415"/>
    </location>
</feature>
<organism evidence="4 5">
    <name type="scientific">Cryomyces minteri</name>
    <dbReference type="NCBI Taxonomy" id="331657"/>
    <lineage>
        <taxon>Eukaryota</taxon>
        <taxon>Fungi</taxon>
        <taxon>Dikarya</taxon>
        <taxon>Ascomycota</taxon>
        <taxon>Pezizomycotina</taxon>
        <taxon>Dothideomycetes</taxon>
        <taxon>Dothideomycetes incertae sedis</taxon>
        <taxon>Cryomyces</taxon>
    </lineage>
</organism>
<dbReference type="SUPFAM" id="SSF46934">
    <property type="entry name" value="UBA-like"/>
    <property type="match status" value="1"/>
</dbReference>
<feature type="compositionally biased region" description="Low complexity" evidence="1">
    <location>
        <begin position="58"/>
        <end position="67"/>
    </location>
</feature>
<feature type="region of interest" description="Disordered" evidence="1">
    <location>
        <begin position="188"/>
        <end position="237"/>
    </location>
</feature>
<feature type="domain" description="Ubiquitin-like" evidence="3">
    <location>
        <begin position="1"/>
        <end position="43"/>
    </location>
</feature>
<feature type="compositionally biased region" description="Polar residues" evidence="1">
    <location>
        <begin position="204"/>
        <end position="227"/>
    </location>
</feature>
<name>A0A4U0WAF4_9PEZI</name>
<reference evidence="4 5" key="1">
    <citation type="submission" date="2017-03" db="EMBL/GenBank/DDBJ databases">
        <title>Genomes of endolithic fungi from Antarctica.</title>
        <authorList>
            <person name="Coleine C."/>
            <person name="Masonjones S."/>
            <person name="Stajich J.E."/>
        </authorList>
    </citation>
    <scope>NUCLEOTIDE SEQUENCE [LARGE SCALE GENOMIC DNA]</scope>
    <source>
        <strain evidence="4 5">CCFEE 5187</strain>
    </source>
</reference>
<dbReference type="Proteomes" id="UP000308768">
    <property type="component" value="Unassembled WGS sequence"/>
</dbReference>
<keyword evidence="5" id="KW-1185">Reference proteome</keyword>
<dbReference type="OrthoDB" id="267397at2759"/>
<dbReference type="Gene3D" id="3.10.20.90">
    <property type="entry name" value="Phosphatidylinositol 3-kinase Catalytic Subunit, Chain A, domain 1"/>
    <property type="match status" value="1"/>
</dbReference>
<evidence type="ECO:0000256" key="1">
    <source>
        <dbReference type="SAM" id="MobiDB-lite"/>
    </source>
</evidence>
<accession>A0A4U0WAF4</accession>
<dbReference type="GO" id="GO:0006511">
    <property type="term" value="P:ubiquitin-dependent protein catabolic process"/>
    <property type="evidence" value="ECO:0007669"/>
    <property type="project" value="TreeGrafter"/>
</dbReference>
<dbReference type="GO" id="GO:0005829">
    <property type="term" value="C:cytosol"/>
    <property type="evidence" value="ECO:0007669"/>
    <property type="project" value="TreeGrafter"/>
</dbReference>
<proteinExistence type="predicted"/>
<dbReference type="InterPro" id="IPR015496">
    <property type="entry name" value="Ubiquilin"/>
</dbReference>
<dbReference type="InterPro" id="IPR029071">
    <property type="entry name" value="Ubiquitin-like_domsf"/>
</dbReference>
<dbReference type="Pfam" id="PF00240">
    <property type="entry name" value="ubiquitin"/>
    <property type="match status" value="1"/>
</dbReference>
<dbReference type="CDD" id="cd14324">
    <property type="entry name" value="UBA_Dsk2p_like"/>
    <property type="match status" value="1"/>
</dbReference>